<keyword evidence="3" id="KW-1185">Reference proteome</keyword>
<feature type="transmembrane region" description="Helical" evidence="1">
    <location>
        <begin position="96"/>
        <end position="114"/>
    </location>
</feature>
<evidence type="ECO:0000256" key="1">
    <source>
        <dbReference type="SAM" id="Phobius"/>
    </source>
</evidence>
<dbReference type="RefSeq" id="WP_157306737.1">
    <property type="nucleotide sequence ID" value="NZ_WRXN01000005.1"/>
</dbReference>
<accession>A0A7K1U4M3</accession>
<protein>
    <recommendedName>
        <fullName evidence="4">MerC mercury resistance protein</fullName>
    </recommendedName>
</protein>
<feature type="transmembrane region" description="Helical" evidence="1">
    <location>
        <begin position="120"/>
        <end position="138"/>
    </location>
</feature>
<keyword evidence="1" id="KW-0812">Transmembrane</keyword>
<organism evidence="2 3">
    <name type="scientific">Chitinophaga tropicalis</name>
    <dbReference type="NCBI Taxonomy" id="2683588"/>
    <lineage>
        <taxon>Bacteria</taxon>
        <taxon>Pseudomonadati</taxon>
        <taxon>Bacteroidota</taxon>
        <taxon>Chitinophagia</taxon>
        <taxon>Chitinophagales</taxon>
        <taxon>Chitinophagaceae</taxon>
        <taxon>Chitinophaga</taxon>
    </lineage>
</organism>
<feature type="transmembrane region" description="Helical" evidence="1">
    <location>
        <begin position="67"/>
        <end position="84"/>
    </location>
</feature>
<reference evidence="2 3" key="1">
    <citation type="submission" date="2019-12" db="EMBL/GenBank/DDBJ databases">
        <title>Chitinophaga sp. strain ysch24 (GDMCC 1.1355), whole genome shotgun sequence.</title>
        <authorList>
            <person name="Zhang X."/>
        </authorList>
    </citation>
    <scope>NUCLEOTIDE SEQUENCE [LARGE SCALE GENOMIC DNA]</scope>
    <source>
        <strain evidence="3">ysch24</strain>
    </source>
</reference>
<dbReference type="AlphaFoldDB" id="A0A7K1U4M3"/>
<gene>
    <name evidence="2" type="ORF">GO493_13645</name>
</gene>
<feature type="transmembrane region" description="Helical" evidence="1">
    <location>
        <begin position="34"/>
        <end position="55"/>
    </location>
</feature>
<comment type="caution">
    <text evidence="2">The sequence shown here is derived from an EMBL/GenBank/DDBJ whole genome shotgun (WGS) entry which is preliminary data.</text>
</comment>
<evidence type="ECO:0000313" key="2">
    <source>
        <dbReference type="EMBL" id="MVT09308.1"/>
    </source>
</evidence>
<proteinExistence type="predicted"/>
<dbReference type="EMBL" id="WRXN01000005">
    <property type="protein sequence ID" value="MVT09308.1"/>
    <property type="molecule type" value="Genomic_DNA"/>
</dbReference>
<dbReference type="Proteomes" id="UP000461730">
    <property type="component" value="Unassembled WGS sequence"/>
</dbReference>
<sequence>MTTPSTCNCGTSDTSGNKNWQQVSKRSARTVPSILLSILIAFFPKCPMCWAVYMSMLGSIGMSKVPYMPWLLPVLLTFLLFHIAMQYRTIKQKGPLPFSCSLLGATCLLLARFTFPGMKWLLLTGMFFIIAGSLLSTFSTRPARLQQQV</sequence>
<evidence type="ECO:0008006" key="4">
    <source>
        <dbReference type="Google" id="ProtNLM"/>
    </source>
</evidence>
<evidence type="ECO:0000313" key="3">
    <source>
        <dbReference type="Proteomes" id="UP000461730"/>
    </source>
</evidence>
<keyword evidence="1" id="KW-0472">Membrane</keyword>
<name>A0A7K1U4M3_9BACT</name>
<keyword evidence="1" id="KW-1133">Transmembrane helix</keyword>